<comment type="similarity">
    <text evidence="1">Belongs to the ornithine cyclodeaminase/mu-crystallin family.</text>
</comment>
<evidence type="ECO:0000256" key="1">
    <source>
        <dbReference type="ARBA" id="ARBA00008903"/>
    </source>
</evidence>
<dbReference type="PANTHER" id="PTHR13812:SF19">
    <property type="entry name" value="KETIMINE REDUCTASE MU-CRYSTALLIN"/>
    <property type="match status" value="1"/>
</dbReference>
<dbReference type="InterPro" id="IPR003462">
    <property type="entry name" value="ODC_Mu_crystall"/>
</dbReference>
<dbReference type="PANTHER" id="PTHR13812">
    <property type="entry name" value="KETIMINE REDUCTASE MU-CRYSTALLIN"/>
    <property type="match status" value="1"/>
</dbReference>
<gene>
    <name evidence="2" type="ORF">WN72_10205</name>
</gene>
<dbReference type="InterPro" id="IPR036291">
    <property type="entry name" value="NAD(P)-bd_dom_sf"/>
</dbReference>
<dbReference type="GO" id="GO:0005737">
    <property type="term" value="C:cytoplasm"/>
    <property type="evidence" value="ECO:0007669"/>
    <property type="project" value="TreeGrafter"/>
</dbReference>
<dbReference type="Pfam" id="PF02423">
    <property type="entry name" value="OCD_Mu_crystall"/>
    <property type="match status" value="1"/>
</dbReference>
<dbReference type="AlphaFoldDB" id="A0AAE7NJX8"/>
<evidence type="ECO:0000313" key="2">
    <source>
        <dbReference type="EMBL" id="QOZ66672.1"/>
    </source>
</evidence>
<name>A0AAE7NJX8_9BRAD</name>
<dbReference type="Gene3D" id="3.30.1780.10">
    <property type="entry name" value="ornithine cyclodeaminase, domain 1"/>
    <property type="match status" value="1"/>
</dbReference>
<dbReference type="Gene3D" id="3.40.50.720">
    <property type="entry name" value="NAD(P)-binding Rossmann-like Domain"/>
    <property type="match status" value="1"/>
</dbReference>
<proteinExistence type="inferred from homology"/>
<dbReference type="InterPro" id="IPR023401">
    <property type="entry name" value="ODC_N"/>
</dbReference>
<evidence type="ECO:0000313" key="3">
    <source>
        <dbReference type="Proteomes" id="UP000594015"/>
    </source>
</evidence>
<accession>A0AAE7NJX8</accession>
<dbReference type="SUPFAM" id="SSF51735">
    <property type="entry name" value="NAD(P)-binding Rossmann-fold domains"/>
    <property type="match status" value="1"/>
</dbReference>
<organism evidence="2 3">
    <name type="scientific">Bradyrhizobium arachidis</name>
    <dbReference type="NCBI Taxonomy" id="858423"/>
    <lineage>
        <taxon>Bacteria</taxon>
        <taxon>Pseudomonadati</taxon>
        <taxon>Pseudomonadota</taxon>
        <taxon>Alphaproteobacteria</taxon>
        <taxon>Hyphomicrobiales</taxon>
        <taxon>Nitrobacteraceae</taxon>
        <taxon>Bradyrhizobium</taxon>
    </lineage>
</organism>
<sequence length="422" mass="45069">MKSLGTLLRSSSSCRGTKKKPIRLSIALGKRAVWLPKCLFVRFVNNVTSRTLQNTFRLRSSAASCRLIKPCGAGATTGTSVAGTRVQADITGSLPTKGKAMSSELLYLSNADIQRLQISPREAREAVLACFRDHSIGRNIGLPKSFISIGPDSWLLSMTAASQIKGIATTKTVTIVPVQKNQDRPRVNGLVVVCDYQTGVPISVLDGNSITLLRTAATSAAAACYLAPDKPATIGMIGCGLQALSHLDAFVDLFPSLRRAYLISRSEESAKRVATAAYEKRLEPIITADPDALLSKSEVVISAVPSSPGLQSFLNARSLPRASFASAVDGGRSWRSETLTAFDRVVTDSLAQSSSPVDASESPVKTVNYEEDLAQLTSNSRRRSGPIRALFGFRGFVISDLALAELAIRKARALGIGMVLAR</sequence>
<dbReference type="KEGG" id="barh:WN72_10205"/>
<reference evidence="2 3" key="1">
    <citation type="submission" date="2018-06" db="EMBL/GenBank/DDBJ databases">
        <title>Comparative genomics of Bradyrhizobium nodulating Arachidis hypogaea.</title>
        <authorList>
            <person name="Li Y."/>
        </authorList>
    </citation>
    <scope>NUCLEOTIDE SEQUENCE [LARGE SCALE GENOMIC DNA]</scope>
    <source>
        <strain evidence="2 3">CCBAU 051107</strain>
    </source>
</reference>
<dbReference type="Proteomes" id="UP000594015">
    <property type="component" value="Chromosome"/>
</dbReference>
<dbReference type="EMBL" id="CP030050">
    <property type="protein sequence ID" value="QOZ66672.1"/>
    <property type="molecule type" value="Genomic_DNA"/>
</dbReference>
<protein>
    <submittedName>
        <fullName evidence="2">Ornithine cyclodeaminase family protein</fullName>
    </submittedName>
</protein>